<organism evidence="4 5">
    <name type="scientific">Methylovorus glucosotrophus (strain SIP3-4)</name>
    <dbReference type="NCBI Taxonomy" id="582744"/>
    <lineage>
        <taxon>Bacteria</taxon>
        <taxon>Pseudomonadati</taxon>
        <taxon>Pseudomonadota</taxon>
        <taxon>Betaproteobacteria</taxon>
        <taxon>Nitrosomonadales</taxon>
        <taxon>Methylophilaceae</taxon>
        <taxon>Methylovorus</taxon>
    </lineage>
</organism>
<dbReference type="GO" id="GO:0042834">
    <property type="term" value="F:peptidoglycan binding"/>
    <property type="evidence" value="ECO:0007669"/>
    <property type="project" value="InterPro"/>
</dbReference>
<feature type="region of interest" description="Disordered" evidence="1">
    <location>
        <begin position="52"/>
        <end position="87"/>
    </location>
</feature>
<evidence type="ECO:0000259" key="3">
    <source>
        <dbReference type="PROSITE" id="PS51724"/>
    </source>
</evidence>
<dbReference type="AlphaFoldDB" id="C6XBS5"/>
<dbReference type="eggNOG" id="COG3087">
    <property type="taxonomic scope" value="Bacteria"/>
</dbReference>
<reference evidence="4 5" key="2">
    <citation type="journal article" date="2011" name="J. Bacteriol.">
        <title>Genomes of three methylotrophs from a single niche uncover genetic and metabolic divergence of Methylophilaceae.</title>
        <authorList>
            <person name="Lapidus A."/>
            <person name="Clum A."/>
            <person name="Labutti K."/>
            <person name="Kaluzhnaya M.G."/>
            <person name="Lim S."/>
            <person name="Beck D.A."/>
            <person name="Glavina Del Rio T."/>
            <person name="Nolan M."/>
            <person name="Mavromatis K."/>
            <person name="Huntemann M."/>
            <person name="Lucas S."/>
            <person name="Lidstrom M.E."/>
            <person name="Ivanova N."/>
            <person name="Chistoserdova L."/>
        </authorList>
    </citation>
    <scope>NUCLEOTIDE SEQUENCE [LARGE SCALE GENOMIC DNA]</scope>
    <source>
        <strain evidence="4 5">SIP3-4</strain>
    </source>
</reference>
<dbReference type="EMBL" id="CP001674">
    <property type="protein sequence ID" value="ACT52045.1"/>
    <property type="molecule type" value="Genomic_DNA"/>
</dbReference>
<dbReference type="SUPFAM" id="SSF110997">
    <property type="entry name" value="Sporulation related repeat"/>
    <property type="match status" value="1"/>
</dbReference>
<dbReference type="OrthoDB" id="7063246at2"/>
<keyword evidence="2" id="KW-1133">Transmembrane helix</keyword>
<dbReference type="Proteomes" id="UP000002743">
    <property type="component" value="Chromosome"/>
</dbReference>
<evidence type="ECO:0000256" key="2">
    <source>
        <dbReference type="SAM" id="Phobius"/>
    </source>
</evidence>
<dbReference type="InterPro" id="IPR007730">
    <property type="entry name" value="SPOR-like_dom"/>
</dbReference>
<dbReference type="PROSITE" id="PS51724">
    <property type="entry name" value="SPOR"/>
    <property type="match status" value="1"/>
</dbReference>
<evidence type="ECO:0000313" key="4">
    <source>
        <dbReference type="EMBL" id="ACT52045.1"/>
    </source>
</evidence>
<dbReference type="Pfam" id="PF05036">
    <property type="entry name" value="SPOR"/>
    <property type="match status" value="1"/>
</dbReference>
<feature type="compositionally biased region" description="Low complexity" evidence="1">
    <location>
        <begin position="11"/>
        <end position="24"/>
    </location>
</feature>
<keyword evidence="2" id="KW-0812">Transmembrane</keyword>
<feature type="compositionally biased region" description="Basic and acidic residues" evidence="1">
    <location>
        <begin position="75"/>
        <end position="87"/>
    </location>
</feature>
<reference evidence="5" key="1">
    <citation type="submission" date="2009-07" db="EMBL/GenBank/DDBJ databases">
        <title>Complete sequence of chromosome of Methylovorus sp. SIP3-4.</title>
        <authorList>
            <person name="Lucas S."/>
            <person name="Copeland A."/>
            <person name="Lapidus A."/>
            <person name="Glavina del Rio T."/>
            <person name="Tice H."/>
            <person name="Bruce D."/>
            <person name="Goodwin L."/>
            <person name="Pitluck S."/>
            <person name="Clum A."/>
            <person name="Larimer F."/>
            <person name="Land M."/>
            <person name="Hauser L."/>
            <person name="Kyrpides N."/>
            <person name="Mikhailova N."/>
            <person name="Kayluzhnaya M."/>
            <person name="Chistoserdova L."/>
        </authorList>
    </citation>
    <scope>NUCLEOTIDE SEQUENCE [LARGE SCALE GENOMIC DNA]</scope>
    <source>
        <strain evidence="5">SIP3-4</strain>
    </source>
</reference>
<evidence type="ECO:0000313" key="5">
    <source>
        <dbReference type="Proteomes" id="UP000002743"/>
    </source>
</evidence>
<keyword evidence="2" id="KW-0472">Membrane</keyword>
<dbReference type="InterPro" id="IPR052521">
    <property type="entry name" value="Cell_div_SPOR-domain"/>
</dbReference>
<feature type="transmembrane region" description="Helical" evidence="2">
    <location>
        <begin position="21"/>
        <end position="46"/>
    </location>
</feature>
<feature type="compositionally biased region" description="Basic and acidic residues" evidence="1">
    <location>
        <begin position="57"/>
        <end position="67"/>
    </location>
</feature>
<accession>C6XBS5</accession>
<dbReference type="InterPro" id="IPR036680">
    <property type="entry name" value="SPOR-like_sf"/>
</dbReference>
<sequence precursor="true">MSRDYKPRSAPSSKSGSKSKGSPFFSGLLVGLVLGVGLSVAVAIMVKGSDSPFVSRAPEKAPEETAKADTSALPKAEKNADTPEKPRFDFYTILPGSETQVTEQEIKQKQAAPEATKVQESYFLQVGAFQTEQEADNMKAKLALLGLEAIVQTATIPNKGVWHRVRVGPFANVDQINKSREELVQNGFKVDLIKVNSSTPG</sequence>
<protein>
    <submittedName>
        <fullName evidence="4">Sporulation domain protein</fullName>
    </submittedName>
</protein>
<dbReference type="Gene3D" id="3.30.70.1070">
    <property type="entry name" value="Sporulation related repeat"/>
    <property type="match status" value="1"/>
</dbReference>
<feature type="domain" description="SPOR" evidence="3">
    <location>
        <begin position="116"/>
        <end position="196"/>
    </location>
</feature>
<name>C6XBS5_METGS</name>
<dbReference type="KEGG" id="mei:Msip34_2808"/>
<proteinExistence type="predicted"/>
<dbReference type="HOGENOM" id="CLU_076835_1_1_4"/>
<keyword evidence="5" id="KW-1185">Reference proteome</keyword>
<dbReference type="STRING" id="582744.Msip34_2808"/>
<evidence type="ECO:0000256" key="1">
    <source>
        <dbReference type="SAM" id="MobiDB-lite"/>
    </source>
</evidence>
<dbReference type="PANTHER" id="PTHR38687">
    <property type="entry name" value="CELL DIVISION PROTEIN DEDD-RELATED"/>
    <property type="match status" value="1"/>
</dbReference>
<gene>
    <name evidence="4" type="ordered locus">Msip34_2808</name>
</gene>
<feature type="region of interest" description="Disordered" evidence="1">
    <location>
        <begin position="1"/>
        <end position="24"/>
    </location>
</feature>
<dbReference type="RefSeq" id="WP_013443510.1">
    <property type="nucleotide sequence ID" value="NC_012969.1"/>
</dbReference>